<name>A0A1I7YBD2_9BILA</name>
<evidence type="ECO:0000313" key="2">
    <source>
        <dbReference type="Proteomes" id="UP000095287"/>
    </source>
</evidence>
<feature type="signal peptide" evidence="1">
    <location>
        <begin position="1"/>
        <end position="15"/>
    </location>
</feature>
<evidence type="ECO:0000313" key="3">
    <source>
        <dbReference type="WBParaSite" id="L893_g14592.t1"/>
    </source>
</evidence>
<sequence length="361" mass="40288">MKRLLLLSLVSSCFGTTYVQNLPTGTVVFGTVGEVLISKFHPRDCVLAWKEGSVLPKTFVYNSLKKTCTFLTLVLGTKKASTGEEAYFIESSEDVCKRNFTEAVEDITEAPWSQEVVIIREPEAMVHYNSKATFKKVYRNHRFYELGNGSSINLSCNDGEKHCLCNEALDCGKFSLTSKHIILRGECNGEGRCGVNSYDRWTKKLLHSNTHYVSCGKCADEIKLDTSPPRDPCLPRIEDVEKSKPIGVCDVDQKKVMNKLQVDYLLPYAPTTSEDTAIQAKNDKFYTAEGLFFLQQYCGKDGKCTIMAEDGTMTPVNGGKTYTEVAQKIGDERKPFDDTDAYLRDIVSVTEGSCPPKKCVN</sequence>
<dbReference type="AlphaFoldDB" id="A0A1I7YBD2"/>
<proteinExistence type="predicted"/>
<evidence type="ECO:0000256" key="1">
    <source>
        <dbReference type="SAM" id="SignalP"/>
    </source>
</evidence>
<feature type="chain" id="PRO_5012068492" evidence="1">
    <location>
        <begin position="16"/>
        <end position="361"/>
    </location>
</feature>
<dbReference type="Proteomes" id="UP000095287">
    <property type="component" value="Unplaced"/>
</dbReference>
<dbReference type="WBParaSite" id="L893_g14592.t1">
    <property type="protein sequence ID" value="L893_g14592.t1"/>
    <property type="gene ID" value="L893_g14592"/>
</dbReference>
<keyword evidence="2" id="KW-1185">Reference proteome</keyword>
<keyword evidence="1" id="KW-0732">Signal</keyword>
<protein>
    <submittedName>
        <fullName evidence="3">Uncharacterized protein</fullName>
    </submittedName>
</protein>
<accession>A0A1I7YBD2</accession>
<organism evidence="2 3">
    <name type="scientific">Steinernema glaseri</name>
    <dbReference type="NCBI Taxonomy" id="37863"/>
    <lineage>
        <taxon>Eukaryota</taxon>
        <taxon>Metazoa</taxon>
        <taxon>Ecdysozoa</taxon>
        <taxon>Nematoda</taxon>
        <taxon>Chromadorea</taxon>
        <taxon>Rhabditida</taxon>
        <taxon>Tylenchina</taxon>
        <taxon>Panagrolaimomorpha</taxon>
        <taxon>Strongyloidoidea</taxon>
        <taxon>Steinernematidae</taxon>
        <taxon>Steinernema</taxon>
    </lineage>
</organism>
<reference evidence="3" key="1">
    <citation type="submission" date="2016-11" db="UniProtKB">
        <authorList>
            <consortium name="WormBaseParasite"/>
        </authorList>
    </citation>
    <scope>IDENTIFICATION</scope>
</reference>